<accession>A0ABX7T3W4</accession>
<evidence type="ECO:0000313" key="8">
    <source>
        <dbReference type="EMBL" id="QTD56271.1"/>
    </source>
</evidence>
<dbReference type="InterPro" id="IPR009006">
    <property type="entry name" value="Ala_racemase/Decarboxylase_C"/>
</dbReference>
<dbReference type="GO" id="GO:0008784">
    <property type="term" value="F:alanine racemase activity"/>
    <property type="evidence" value="ECO:0007669"/>
    <property type="project" value="UniProtKB-EC"/>
</dbReference>
<name>A0ABX7T3W4_9SPHN</name>
<dbReference type="RefSeq" id="WP_207988093.1">
    <property type="nucleotide sequence ID" value="NZ_CP071794.1"/>
</dbReference>
<evidence type="ECO:0000256" key="6">
    <source>
        <dbReference type="ARBA" id="ARBA00023235"/>
    </source>
</evidence>
<reference evidence="8 9" key="1">
    <citation type="submission" date="2021-03" db="EMBL/GenBank/DDBJ databases">
        <title>Complete genome of Parasphingorhabdus_sp.JHSY0214.</title>
        <authorList>
            <person name="Yoo J.H."/>
            <person name="Bae J.W."/>
        </authorList>
    </citation>
    <scope>NUCLEOTIDE SEQUENCE [LARGE SCALE GENOMIC DNA]</scope>
    <source>
        <strain evidence="8 9">JHSY0214</strain>
    </source>
</reference>
<dbReference type="EMBL" id="CP071794">
    <property type="protein sequence ID" value="QTD56271.1"/>
    <property type="molecule type" value="Genomic_DNA"/>
</dbReference>
<dbReference type="SMART" id="SM01005">
    <property type="entry name" value="Ala_racemase_C"/>
    <property type="match status" value="1"/>
</dbReference>
<dbReference type="NCBIfam" id="TIGR00492">
    <property type="entry name" value="alr"/>
    <property type="match status" value="1"/>
</dbReference>
<evidence type="ECO:0000256" key="5">
    <source>
        <dbReference type="ARBA" id="ARBA00022898"/>
    </source>
</evidence>
<keyword evidence="6 8" id="KW-0413">Isomerase</keyword>
<dbReference type="Gene3D" id="2.40.37.10">
    <property type="entry name" value="Lyase, Ornithine Decarboxylase, Chain A, domain 1"/>
    <property type="match status" value="1"/>
</dbReference>
<sequence length="347" mass="38121">MIEIPATVKLRLDGDALVSNWQTLDRMSGSASAGAAIKANAYGLGSIEVLQRLQAAGCRDFYVANWQEARELEGQLEGDSCISVLNGVRADDMPFAIVSAAKPVLNSMEQVHRWKNTSLPCDVMINSGMNRLGINRGDIEQYDWNGLDIDIAMSHLASADEDVPQNASQLQEFIDVLEYTPGKRRSLSNSAGIALGSSYHFDCTRPGLSLYGGKQRTELEKIIQQVVFPETQILQVRDLSIGDKLGYNAKYTAKRAHPIAILAMGYADGYLRGFSNEGVFLSGNTKLPVLGRVSMDLIAIDISDASHLEESDWVTAEYDLPIASDQSGLSQYELITGLGQRYDRYWV</sequence>
<keyword evidence="5" id="KW-0663">Pyridoxal phosphate</keyword>
<proteinExistence type="inferred from homology"/>
<evidence type="ECO:0000256" key="2">
    <source>
        <dbReference type="ARBA" id="ARBA00001933"/>
    </source>
</evidence>
<evidence type="ECO:0000256" key="3">
    <source>
        <dbReference type="ARBA" id="ARBA00007880"/>
    </source>
</evidence>
<evidence type="ECO:0000313" key="9">
    <source>
        <dbReference type="Proteomes" id="UP000663923"/>
    </source>
</evidence>
<feature type="domain" description="Alanine racemase C-terminal" evidence="7">
    <location>
        <begin position="226"/>
        <end position="347"/>
    </location>
</feature>
<evidence type="ECO:0000256" key="4">
    <source>
        <dbReference type="ARBA" id="ARBA00013089"/>
    </source>
</evidence>
<dbReference type="InterPro" id="IPR000821">
    <property type="entry name" value="Ala_racemase"/>
</dbReference>
<evidence type="ECO:0000256" key="1">
    <source>
        <dbReference type="ARBA" id="ARBA00000316"/>
    </source>
</evidence>
<dbReference type="InterPro" id="IPR020622">
    <property type="entry name" value="Ala_racemase_pyridoxalP-BS"/>
</dbReference>
<organism evidence="8 9">
    <name type="scientific">Parasphingorhabdus cellanae</name>
    <dbReference type="NCBI Taxonomy" id="2806553"/>
    <lineage>
        <taxon>Bacteria</taxon>
        <taxon>Pseudomonadati</taxon>
        <taxon>Pseudomonadota</taxon>
        <taxon>Alphaproteobacteria</taxon>
        <taxon>Sphingomonadales</taxon>
        <taxon>Sphingomonadaceae</taxon>
        <taxon>Parasphingorhabdus</taxon>
    </lineage>
</organism>
<dbReference type="Pfam" id="PF00842">
    <property type="entry name" value="Ala_racemase_C"/>
    <property type="match status" value="1"/>
</dbReference>
<dbReference type="PRINTS" id="PR00992">
    <property type="entry name" value="ALARACEMASE"/>
</dbReference>
<dbReference type="InterPro" id="IPR001608">
    <property type="entry name" value="Ala_racemase_N"/>
</dbReference>
<keyword evidence="9" id="KW-1185">Reference proteome</keyword>
<dbReference type="PANTHER" id="PTHR30511:SF0">
    <property type="entry name" value="ALANINE RACEMASE, CATABOLIC-RELATED"/>
    <property type="match status" value="1"/>
</dbReference>
<dbReference type="InterPro" id="IPR011079">
    <property type="entry name" value="Ala_racemase_C"/>
</dbReference>
<gene>
    <name evidence="8" type="primary">alr</name>
    <name evidence="8" type="ORF">J4G78_01305</name>
</gene>
<dbReference type="Pfam" id="PF01168">
    <property type="entry name" value="Ala_racemase_N"/>
    <property type="match status" value="1"/>
</dbReference>
<dbReference type="Gene3D" id="3.20.20.10">
    <property type="entry name" value="Alanine racemase"/>
    <property type="match status" value="1"/>
</dbReference>
<dbReference type="EC" id="5.1.1.1" evidence="4"/>
<dbReference type="Proteomes" id="UP000663923">
    <property type="component" value="Chromosome"/>
</dbReference>
<dbReference type="InterPro" id="IPR029066">
    <property type="entry name" value="PLP-binding_barrel"/>
</dbReference>
<comment type="similarity">
    <text evidence="3">Belongs to the alanine racemase family.</text>
</comment>
<comment type="catalytic activity">
    <reaction evidence="1">
        <text>L-alanine = D-alanine</text>
        <dbReference type="Rhea" id="RHEA:20249"/>
        <dbReference type="ChEBI" id="CHEBI:57416"/>
        <dbReference type="ChEBI" id="CHEBI:57972"/>
        <dbReference type="EC" id="5.1.1.1"/>
    </reaction>
</comment>
<dbReference type="SUPFAM" id="SSF51419">
    <property type="entry name" value="PLP-binding barrel"/>
    <property type="match status" value="1"/>
</dbReference>
<dbReference type="PROSITE" id="PS00395">
    <property type="entry name" value="ALANINE_RACEMASE"/>
    <property type="match status" value="1"/>
</dbReference>
<dbReference type="SUPFAM" id="SSF50621">
    <property type="entry name" value="Alanine racemase C-terminal domain-like"/>
    <property type="match status" value="1"/>
</dbReference>
<comment type="cofactor">
    <cofactor evidence="2">
        <name>pyridoxal 5'-phosphate</name>
        <dbReference type="ChEBI" id="CHEBI:597326"/>
    </cofactor>
</comment>
<evidence type="ECO:0000259" key="7">
    <source>
        <dbReference type="SMART" id="SM01005"/>
    </source>
</evidence>
<dbReference type="PANTHER" id="PTHR30511">
    <property type="entry name" value="ALANINE RACEMASE"/>
    <property type="match status" value="1"/>
</dbReference>
<protein>
    <recommendedName>
        <fullName evidence="4">alanine racemase</fullName>
        <ecNumber evidence="4">5.1.1.1</ecNumber>
    </recommendedName>
</protein>